<feature type="domain" description="Sulfatase-modifying factor enzyme-like" evidence="1">
    <location>
        <begin position="201"/>
        <end position="339"/>
    </location>
</feature>
<dbReference type="PANTHER" id="PTHR23150">
    <property type="entry name" value="SULFATASE MODIFYING FACTOR 1, 2"/>
    <property type="match status" value="1"/>
</dbReference>
<evidence type="ECO:0000313" key="2">
    <source>
        <dbReference type="EMBL" id="TWG89178.1"/>
    </source>
</evidence>
<dbReference type="Proteomes" id="UP000318141">
    <property type="component" value="Unassembled WGS sequence"/>
</dbReference>
<dbReference type="Pfam" id="PF03781">
    <property type="entry name" value="FGE-sulfatase"/>
    <property type="match status" value="1"/>
</dbReference>
<accession>A0A562BVC8</accession>
<comment type="caution">
    <text evidence="2">The sequence shown here is derived from an EMBL/GenBank/DDBJ whole genome shotgun (WGS) entry which is preliminary data.</text>
</comment>
<dbReference type="OrthoDB" id="9768004at2"/>
<dbReference type="EMBL" id="VLJN01000001">
    <property type="protein sequence ID" value="TWG89178.1"/>
    <property type="molecule type" value="Genomic_DNA"/>
</dbReference>
<sequence length="419" mass="47268">MSGFPMLPDLYFTGGRRDWTDARRLPREGLSQALVDSRNRTLAWLSVFGPSRRGWIVPQQYDADPPLWTLGHLAWQAEWWCLRGVREVSRGGVMLPVPAEPSMLDGADEWFDPTRIDEQSRWDAMLPDVGAIKRYAADVLDAVLRRIALLPDDGDDTLYPYRRALLHEDAYAERIAALVQALELAPEDRSLALPPVSVPAAGTLQFPGGRFTQGWTDDDGLALPDELPAQPTYVPAFEIDAAPVTNAQFLEFVEDGGYERPNWWSPAGRQWLMTQERSAPRYWLRHHDTRAWMVQRFGALRTLNPDEAVRHVSLYEAQAWCAWAGRRLPTEVEWELAAVQNRGGFRWGMVREWTATPYEPYAGFVASADDAVLESCFGVCQAVRGASFASPTRLRHPRARMALLPEEDGAFVGFRTCAL</sequence>
<reference evidence="2 3" key="1">
    <citation type="submission" date="2019-07" db="EMBL/GenBank/DDBJ databases">
        <title>Genome sequencing of lignin-degrading bacterial isolates.</title>
        <authorList>
            <person name="Gladden J."/>
        </authorList>
    </citation>
    <scope>NUCLEOTIDE SEQUENCE [LARGE SCALE GENOMIC DNA]</scope>
    <source>
        <strain evidence="2 3">J11</strain>
    </source>
</reference>
<evidence type="ECO:0000313" key="3">
    <source>
        <dbReference type="Proteomes" id="UP000318141"/>
    </source>
</evidence>
<dbReference type="InterPro" id="IPR005532">
    <property type="entry name" value="SUMF_dom"/>
</dbReference>
<dbReference type="AlphaFoldDB" id="A0A562BVC8"/>
<name>A0A562BVC8_9BURK</name>
<evidence type="ECO:0000259" key="1">
    <source>
        <dbReference type="Pfam" id="PF03781"/>
    </source>
</evidence>
<dbReference type="PANTHER" id="PTHR23150:SF36">
    <property type="entry name" value="HERCYNINE OXYGENASE"/>
    <property type="match status" value="1"/>
</dbReference>
<dbReference type="SUPFAM" id="SSF56436">
    <property type="entry name" value="C-type lectin-like"/>
    <property type="match status" value="1"/>
</dbReference>
<dbReference type="InterPro" id="IPR042095">
    <property type="entry name" value="SUMF_sf"/>
</dbReference>
<gene>
    <name evidence="2" type="ORF">L602_000100000680</name>
</gene>
<protein>
    <submittedName>
        <fullName evidence="2">Ergothioneine biosynthesis protein EgtB</fullName>
    </submittedName>
</protein>
<organism evidence="2 3">
    <name type="scientific">Cupriavidus gilardii J11</name>
    <dbReference type="NCBI Taxonomy" id="936133"/>
    <lineage>
        <taxon>Bacteria</taxon>
        <taxon>Pseudomonadati</taxon>
        <taxon>Pseudomonadota</taxon>
        <taxon>Betaproteobacteria</taxon>
        <taxon>Burkholderiales</taxon>
        <taxon>Burkholderiaceae</taxon>
        <taxon>Cupriavidus</taxon>
    </lineage>
</organism>
<dbReference type="InterPro" id="IPR016187">
    <property type="entry name" value="CTDL_fold"/>
</dbReference>
<dbReference type="InterPro" id="IPR051043">
    <property type="entry name" value="Sulfatase_Mod_Factor_Kinase"/>
</dbReference>
<proteinExistence type="predicted"/>
<dbReference type="Gene3D" id="3.90.1580.10">
    <property type="entry name" value="paralog of FGE (formylglycine-generating enzyme)"/>
    <property type="match status" value="1"/>
</dbReference>
<keyword evidence="3" id="KW-1185">Reference proteome</keyword>